<dbReference type="InterPro" id="IPR025979">
    <property type="entry name" value="ChrR-like_cupin_dom"/>
</dbReference>
<keyword evidence="3" id="KW-1185">Reference proteome</keyword>
<name>A0ABU9HAX2_9GAMM</name>
<evidence type="ECO:0000313" key="3">
    <source>
        <dbReference type="Proteomes" id="UP001366060"/>
    </source>
</evidence>
<evidence type="ECO:0000259" key="1">
    <source>
        <dbReference type="Pfam" id="PF12973"/>
    </source>
</evidence>
<evidence type="ECO:0000313" key="2">
    <source>
        <dbReference type="EMBL" id="MEL0659030.1"/>
    </source>
</evidence>
<proteinExistence type="predicted"/>
<accession>A0ABU9HAX2</accession>
<dbReference type="InterPro" id="IPR014710">
    <property type="entry name" value="RmlC-like_jellyroll"/>
</dbReference>
<dbReference type="EMBL" id="JBAKBA010000014">
    <property type="protein sequence ID" value="MEL0659030.1"/>
    <property type="molecule type" value="Genomic_DNA"/>
</dbReference>
<dbReference type="InterPro" id="IPR011051">
    <property type="entry name" value="RmlC_Cupin_sf"/>
</dbReference>
<reference evidence="2 3" key="1">
    <citation type="submission" date="2024-02" db="EMBL/GenBank/DDBJ databases">
        <title>Bacteria isolated from the canopy kelp, Nereocystis luetkeana.</title>
        <authorList>
            <person name="Pfister C.A."/>
            <person name="Younker I.T."/>
            <person name="Light S.H."/>
        </authorList>
    </citation>
    <scope>NUCLEOTIDE SEQUENCE [LARGE SCALE GENOMIC DNA]</scope>
    <source>
        <strain evidence="2 3">TI.2.07</strain>
    </source>
</reference>
<dbReference type="SUPFAM" id="SSF51182">
    <property type="entry name" value="RmlC-like cupins"/>
    <property type="match status" value="2"/>
</dbReference>
<dbReference type="Proteomes" id="UP001366060">
    <property type="component" value="Unassembled WGS sequence"/>
</dbReference>
<organism evidence="2 3">
    <name type="scientific">Psychromonas arctica</name>
    <dbReference type="NCBI Taxonomy" id="168275"/>
    <lineage>
        <taxon>Bacteria</taxon>
        <taxon>Pseudomonadati</taxon>
        <taxon>Pseudomonadota</taxon>
        <taxon>Gammaproteobacteria</taxon>
        <taxon>Alteromonadales</taxon>
        <taxon>Psychromonadaceae</taxon>
        <taxon>Psychromonas</taxon>
    </lineage>
</organism>
<gene>
    <name evidence="2" type="ORF">V6255_07740</name>
</gene>
<dbReference type="Pfam" id="PF12973">
    <property type="entry name" value="Cupin_7"/>
    <property type="match status" value="1"/>
</dbReference>
<sequence length="230" mass="25616">MKIAADFSQRAVVHSQSQEWIASPMVGVNRKPLDRVGAEVARATTIVSYDPGSEFTEHVHTGGEEFIVLEGVFQDEHGSFPAGSYIRNPPQSKHQPGSEQGCVMLVKLWQFQPEDRTHVRLQMNKMGQVPLPNHKGVSITPLYKDEIEEVSLLHFDMTSEYTLDALGGAELFILEGSIQESDDILLKHSWLRTPEKTSLTIKSGKNGAKVWVKSGHITDVENQISRVQNA</sequence>
<dbReference type="CDD" id="cd20303">
    <property type="entry name" value="cupin_ChrR_1"/>
    <property type="match status" value="1"/>
</dbReference>
<feature type="domain" description="ChrR-like cupin" evidence="1">
    <location>
        <begin position="9"/>
        <end position="112"/>
    </location>
</feature>
<protein>
    <submittedName>
        <fullName evidence="2">Cupin domain-containing protein</fullName>
    </submittedName>
</protein>
<dbReference type="RefSeq" id="WP_341627630.1">
    <property type="nucleotide sequence ID" value="NZ_JBAKBA010000014.1"/>
</dbReference>
<dbReference type="Gene3D" id="2.60.120.10">
    <property type="entry name" value="Jelly Rolls"/>
    <property type="match status" value="1"/>
</dbReference>
<comment type="caution">
    <text evidence="2">The sequence shown here is derived from an EMBL/GenBank/DDBJ whole genome shotgun (WGS) entry which is preliminary data.</text>
</comment>